<evidence type="ECO:0000256" key="9">
    <source>
        <dbReference type="RuleBase" id="RU000488"/>
    </source>
</evidence>
<dbReference type="Gene3D" id="1.50.40.10">
    <property type="entry name" value="Mitochondrial carrier domain"/>
    <property type="match status" value="1"/>
</dbReference>
<keyword evidence="7 8" id="KW-0472">Membrane</keyword>
<accession>A0ABR0MD80</accession>
<evidence type="ECO:0000256" key="5">
    <source>
        <dbReference type="ARBA" id="ARBA00022737"/>
    </source>
</evidence>
<evidence type="ECO:0000256" key="1">
    <source>
        <dbReference type="ARBA" id="ARBA00004141"/>
    </source>
</evidence>
<dbReference type="EMBL" id="JARKNE010000013">
    <property type="protein sequence ID" value="KAK5771067.1"/>
    <property type="molecule type" value="Genomic_DNA"/>
</dbReference>
<keyword evidence="11" id="KW-1185">Reference proteome</keyword>
<name>A0ABR0MD80_GOSAR</name>
<evidence type="ECO:0000256" key="4">
    <source>
        <dbReference type="ARBA" id="ARBA00022692"/>
    </source>
</evidence>
<feature type="repeat" description="Solcar" evidence="8">
    <location>
        <begin position="39"/>
        <end position="100"/>
    </location>
</feature>
<organism evidence="10 11">
    <name type="scientific">Gossypium arboreum</name>
    <name type="common">Tree cotton</name>
    <name type="synonym">Gossypium nanking</name>
    <dbReference type="NCBI Taxonomy" id="29729"/>
    <lineage>
        <taxon>Eukaryota</taxon>
        <taxon>Viridiplantae</taxon>
        <taxon>Streptophyta</taxon>
        <taxon>Embryophyta</taxon>
        <taxon>Tracheophyta</taxon>
        <taxon>Spermatophyta</taxon>
        <taxon>Magnoliopsida</taxon>
        <taxon>eudicotyledons</taxon>
        <taxon>Gunneridae</taxon>
        <taxon>Pentapetalae</taxon>
        <taxon>rosids</taxon>
        <taxon>malvids</taxon>
        <taxon>Malvales</taxon>
        <taxon>Malvaceae</taxon>
        <taxon>Malvoideae</taxon>
        <taxon>Gossypium</taxon>
    </lineage>
</organism>
<evidence type="ECO:0000256" key="8">
    <source>
        <dbReference type="PROSITE-ProRule" id="PRU00282"/>
    </source>
</evidence>
<comment type="similarity">
    <text evidence="2 9">Belongs to the mitochondrial carrier (TC 2.A.29) family.</text>
</comment>
<proteinExistence type="inferred from homology"/>
<sequence>MFNPPLDLIKVRIQLQGPLFHHLDGNLRHPEIEKETNSMPLASKILIGLIVGVMSATARNPVDVAMVRMQADGRLPLSQRHNYTSVVDALARMTKQEYIV</sequence>
<dbReference type="SUPFAM" id="SSF103506">
    <property type="entry name" value="Mitochondrial carrier"/>
    <property type="match status" value="1"/>
</dbReference>
<evidence type="ECO:0000256" key="6">
    <source>
        <dbReference type="ARBA" id="ARBA00022989"/>
    </source>
</evidence>
<dbReference type="PROSITE" id="PS50920">
    <property type="entry name" value="SOLCAR"/>
    <property type="match status" value="1"/>
</dbReference>
<dbReference type="InterPro" id="IPR023395">
    <property type="entry name" value="MCP_dom_sf"/>
</dbReference>
<evidence type="ECO:0000313" key="11">
    <source>
        <dbReference type="Proteomes" id="UP001358586"/>
    </source>
</evidence>
<evidence type="ECO:0000256" key="2">
    <source>
        <dbReference type="ARBA" id="ARBA00006375"/>
    </source>
</evidence>
<dbReference type="Proteomes" id="UP001358586">
    <property type="component" value="Chromosome 13"/>
</dbReference>
<dbReference type="Pfam" id="PF00153">
    <property type="entry name" value="Mito_carr"/>
    <property type="match status" value="1"/>
</dbReference>
<evidence type="ECO:0000256" key="3">
    <source>
        <dbReference type="ARBA" id="ARBA00022448"/>
    </source>
</evidence>
<evidence type="ECO:0000313" key="10">
    <source>
        <dbReference type="EMBL" id="KAK5771067.1"/>
    </source>
</evidence>
<keyword evidence="4 8" id="KW-0812">Transmembrane</keyword>
<comment type="subcellular location">
    <subcellularLocation>
        <location evidence="1">Membrane</location>
        <topology evidence="1">Multi-pass membrane protein</topology>
    </subcellularLocation>
</comment>
<keyword evidence="5" id="KW-0677">Repeat</keyword>
<dbReference type="PANTHER" id="PTHR45618">
    <property type="entry name" value="MITOCHONDRIAL DICARBOXYLATE CARRIER-RELATED"/>
    <property type="match status" value="1"/>
</dbReference>
<evidence type="ECO:0000256" key="7">
    <source>
        <dbReference type="ARBA" id="ARBA00023136"/>
    </source>
</evidence>
<reference evidence="10 11" key="1">
    <citation type="submission" date="2023-03" db="EMBL/GenBank/DDBJ databases">
        <title>WGS of Gossypium arboreum.</title>
        <authorList>
            <person name="Yu D."/>
        </authorList>
    </citation>
    <scope>NUCLEOTIDE SEQUENCE [LARGE SCALE GENOMIC DNA]</scope>
    <source>
        <tissue evidence="10">Leaf</tissue>
    </source>
</reference>
<gene>
    <name evidence="10" type="ORF">PVK06_047241</name>
</gene>
<protein>
    <submittedName>
        <fullName evidence="10">Uncharacterized protein</fullName>
    </submittedName>
</protein>
<dbReference type="InterPro" id="IPR050391">
    <property type="entry name" value="Mito_Metabolite_Transporter"/>
</dbReference>
<dbReference type="InterPro" id="IPR018108">
    <property type="entry name" value="MCP_transmembrane"/>
</dbReference>
<keyword evidence="3 9" id="KW-0813">Transport</keyword>
<comment type="caution">
    <text evidence="10">The sequence shown here is derived from an EMBL/GenBank/DDBJ whole genome shotgun (WGS) entry which is preliminary data.</text>
</comment>
<keyword evidence="6" id="KW-1133">Transmembrane helix</keyword>